<reference evidence="2 3" key="1">
    <citation type="submission" date="2010-05" db="EMBL/GenBank/DDBJ databases">
        <title>The Genome Sequence of Thecamonas trahens ATCC 50062.</title>
        <authorList>
            <consortium name="The Broad Institute Genome Sequencing Platform"/>
            <person name="Russ C."/>
            <person name="Cuomo C."/>
            <person name="Shea T."/>
            <person name="Young S.K."/>
            <person name="Zeng Q."/>
            <person name="Koehrsen M."/>
            <person name="Haas B."/>
            <person name="Borodovsky M."/>
            <person name="Guigo R."/>
            <person name="Alvarado L."/>
            <person name="Berlin A."/>
            <person name="Bochicchio J."/>
            <person name="Borenstein D."/>
            <person name="Chapman S."/>
            <person name="Chen Z."/>
            <person name="Freedman E."/>
            <person name="Gellesch M."/>
            <person name="Goldberg J."/>
            <person name="Griggs A."/>
            <person name="Gujja S."/>
            <person name="Heilman E."/>
            <person name="Heiman D."/>
            <person name="Hepburn T."/>
            <person name="Howarth C."/>
            <person name="Jen D."/>
            <person name="Larson L."/>
            <person name="Mehta T."/>
            <person name="Park D."/>
            <person name="Pearson M."/>
            <person name="Roberts A."/>
            <person name="Saif S."/>
            <person name="Shenoy N."/>
            <person name="Sisk P."/>
            <person name="Stolte C."/>
            <person name="Sykes S."/>
            <person name="Thomson T."/>
            <person name="Walk T."/>
            <person name="White J."/>
            <person name="Yandava C."/>
            <person name="Burger G."/>
            <person name="Gray M.W."/>
            <person name="Holland P.W.H."/>
            <person name="King N."/>
            <person name="Lang F.B.F."/>
            <person name="Roger A.J."/>
            <person name="Ruiz-Trillo I."/>
            <person name="Lander E."/>
            <person name="Nusbaum C."/>
        </authorList>
    </citation>
    <scope>NUCLEOTIDE SEQUENCE [LARGE SCALE GENOMIC DNA]</scope>
    <source>
        <strain evidence="2 3">ATCC 50062</strain>
    </source>
</reference>
<accession>A0A0L0DRK3</accession>
<proteinExistence type="predicted"/>
<evidence type="ECO:0000256" key="1">
    <source>
        <dbReference type="SAM" id="SignalP"/>
    </source>
</evidence>
<dbReference type="RefSeq" id="XP_013761538.1">
    <property type="nucleotide sequence ID" value="XM_013906084.1"/>
</dbReference>
<dbReference type="GeneID" id="25561234"/>
<feature type="chain" id="PRO_5005537780" evidence="1">
    <location>
        <begin position="24"/>
        <end position="228"/>
    </location>
</feature>
<protein>
    <submittedName>
        <fullName evidence="2">Uncharacterized protein</fullName>
    </submittedName>
</protein>
<evidence type="ECO:0000313" key="3">
    <source>
        <dbReference type="Proteomes" id="UP000054408"/>
    </source>
</evidence>
<name>A0A0L0DRK3_THETB</name>
<keyword evidence="3" id="KW-1185">Reference proteome</keyword>
<dbReference type="Proteomes" id="UP000054408">
    <property type="component" value="Unassembled WGS sequence"/>
</dbReference>
<gene>
    <name evidence="2" type="ORF">AMSG_01485</name>
</gene>
<feature type="signal peptide" evidence="1">
    <location>
        <begin position="1"/>
        <end position="23"/>
    </location>
</feature>
<organism evidence="2 3">
    <name type="scientific">Thecamonas trahens ATCC 50062</name>
    <dbReference type="NCBI Taxonomy" id="461836"/>
    <lineage>
        <taxon>Eukaryota</taxon>
        <taxon>Apusozoa</taxon>
        <taxon>Apusomonadida</taxon>
        <taxon>Apusomonadidae</taxon>
        <taxon>Thecamonas</taxon>
    </lineage>
</organism>
<keyword evidence="1" id="KW-0732">Signal</keyword>
<sequence length="228" mass="24283">MIARMGTGLVVVVLLALVAGAAGRSVGEPLHPSWPSVGFSAPYTYTVTGKDGTNATTEGFMQYAFAAGSNGWAMRMKTAEVGVCAVYAGALDMDPATADCTLLMLGSHAFPVPNAVFLMVDSHCCLINNTGNVANTWLDGFDYAGSQEWDGVPADVWTMQANQLNYYVMAANATSIEDSIAVGIFQPFHMMEFHDFTVGPQPADAFSTPDMCTLRKCPGGIMSPFDRH</sequence>
<dbReference type="EMBL" id="GL349438">
    <property type="protein sequence ID" value="KNC54631.1"/>
    <property type="molecule type" value="Genomic_DNA"/>
</dbReference>
<dbReference type="AlphaFoldDB" id="A0A0L0DRK3"/>
<evidence type="ECO:0000313" key="2">
    <source>
        <dbReference type="EMBL" id="KNC54631.1"/>
    </source>
</evidence>